<evidence type="ECO:0000313" key="3">
    <source>
        <dbReference type="EMBL" id="GJT76989.1"/>
    </source>
</evidence>
<feature type="region of interest" description="Disordered" evidence="2">
    <location>
        <begin position="411"/>
        <end position="450"/>
    </location>
</feature>
<evidence type="ECO:0000256" key="2">
    <source>
        <dbReference type="SAM" id="MobiDB-lite"/>
    </source>
</evidence>
<sequence>MQDKAKDSCMVSFQLLHSHLTALSNNDLKGTSIEGGFERAFATLYDQDVQTFTCSMLLNLDQLEKQLDKEEFQETGSMDAFRHMESLQELIQERAKHKREYDRRMNDRMTQSKEGKVDSSKALNAGLIVTESNETESETHVSSSRFGNDTHAEDADINSVNDKQPMAEVQLSAEHNILANEQQHFEQSESIYDTYLLEKVDRNTTPDSTDMSHRGGEIDQNAEKCQVSCPLLDPSFDNMTTKFSNQFLESENISLKKTVAQLQKDLSRMETHCVNMDLIYQNQFLKNGQHGQILNETSNEANIKREINVLETRNILLESSVARLLTENEKLHKENEHLQQTYKDLYNSIKKIRAQTKDHNDSLIAQINSKTIENAGLKAQIQEKVFANVALKNKLRKLKENNMDTKFAKPSILGKPVLQPPRNQSVVRQPNAFKSERPNFQNHSLPPKLM</sequence>
<reference evidence="3" key="1">
    <citation type="journal article" date="2022" name="Int. J. Mol. Sci.">
        <title>Draft Genome of Tanacetum Coccineum: Genomic Comparison of Closely Related Tanacetum-Family Plants.</title>
        <authorList>
            <person name="Yamashiro T."/>
            <person name="Shiraishi A."/>
            <person name="Nakayama K."/>
            <person name="Satake H."/>
        </authorList>
    </citation>
    <scope>NUCLEOTIDE SEQUENCE</scope>
</reference>
<keyword evidence="4" id="KW-1185">Reference proteome</keyword>
<name>A0ABQ5GND6_9ASTR</name>
<feature type="coiled-coil region" evidence="1">
    <location>
        <begin position="321"/>
        <end position="355"/>
    </location>
</feature>
<keyword evidence="1" id="KW-0175">Coiled coil</keyword>
<dbReference type="Proteomes" id="UP001151760">
    <property type="component" value="Unassembled WGS sequence"/>
</dbReference>
<feature type="region of interest" description="Disordered" evidence="2">
    <location>
        <begin position="132"/>
        <end position="151"/>
    </location>
</feature>
<comment type="caution">
    <text evidence="3">The sequence shown here is derived from an EMBL/GenBank/DDBJ whole genome shotgun (WGS) entry which is preliminary data.</text>
</comment>
<dbReference type="EMBL" id="BQNB010018672">
    <property type="protein sequence ID" value="GJT76989.1"/>
    <property type="molecule type" value="Genomic_DNA"/>
</dbReference>
<proteinExistence type="predicted"/>
<protein>
    <submittedName>
        <fullName evidence="3">Uncharacterized protein</fullName>
    </submittedName>
</protein>
<evidence type="ECO:0000256" key="1">
    <source>
        <dbReference type="SAM" id="Coils"/>
    </source>
</evidence>
<organism evidence="3 4">
    <name type="scientific">Tanacetum coccineum</name>
    <dbReference type="NCBI Taxonomy" id="301880"/>
    <lineage>
        <taxon>Eukaryota</taxon>
        <taxon>Viridiplantae</taxon>
        <taxon>Streptophyta</taxon>
        <taxon>Embryophyta</taxon>
        <taxon>Tracheophyta</taxon>
        <taxon>Spermatophyta</taxon>
        <taxon>Magnoliopsida</taxon>
        <taxon>eudicotyledons</taxon>
        <taxon>Gunneridae</taxon>
        <taxon>Pentapetalae</taxon>
        <taxon>asterids</taxon>
        <taxon>campanulids</taxon>
        <taxon>Asterales</taxon>
        <taxon>Asteraceae</taxon>
        <taxon>Asteroideae</taxon>
        <taxon>Anthemideae</taxon>
        <taxon>Anthemidinae</taxon>
        <taxon>Tanacetum</taxon>
    </lineage>
</organism>
<evidence type="ECO:0000313" key="4">
    <source>
        <dbReference type="Proteomes" id="UP001151760"/>
    </source>
</evidence>
<gene>
    <name evidence="3" type="ORF">Tco_1043714</name>
</gene>
<reference evidence="3" key="2">
    <citation type="submission" date="2022-01" db="EMBL/GenBank/DDBJ databases">
        <authorList>
            <person name="Yamashiro T."/>
            <person name="Shiraishi A."/>
            <person name="Satake H."/>
            <person name="Nakayama K."/>
        </authorList>
    </citation>
    <scope>NUCLEOTIDE SEQUENCE</scope>
</reference>
<accession>A0ABQ5GND6</accession>